<name>A0ABQ2BRC5_9BACL</name>
<dbReference type="SMART" id="SM00342">
    <property type="entry name" value="HTH_ARAC"/>
    <property type="match status" value="1"/>
</dbReference>
<dbReference type="Gene3D" id="2.60.120.10">
    <property type="entry name" value="Jelly Rolls"/>
    <property type="match status" value="1"/>
</dbReference>
<dbReference type="SUPFAM" id="SSF46689">
    <property type="entry name" value="Homeodomain-like"/>
    <property type="match status" value="2"/>
</dbReference>
<proteinExistence type="predicted"/>
<dbReference type="InterPro" id="IPR009057">
    <property type="entry name" value="Homeodomain-like_sf"/>
</dbReference>
<gene>
    <name evidence="5" type="ORF">GCM10008018_04860</name>
</gene>
<protein>
    <submittedName>
        <fullName evidence="5">AraC family transcriptional regulator</fullName>
    </submittedName>
</protein>
<keyword evidence="2" id="KW-0238">DNA-binding</keyword>
<organism evidence="5 6">
    <name type="scientific">Paenibacillus marchantiophytorum</name>
    <dbReference type="NCBI Taxonomy" id="1619310"/>
    <lineage>
        <taxon>Bacteria</taxon>
        <taxon>Bacillati</taxon>
        <taxon>Bacillota</taxon>
        <taxon>Bacilli</taxon>
        <taxon>Bacillales</taxon>
        <taxon>Paenibacillaceae</taxon>
        <taxon>Paenibacillus</taxon>
    </lineage>
</organism>
<dbReference type="InterPro" id="IPR037923">
    <property type="entry name" value="HTH-like"/>
</dbReference>
<dbReference type="RefSeq" id="WP_189006972.1">
    <property type="nucleotide sequence ID" value="NZ_BMHE01000001.1"/>
</dbReference>
<dbReference type="InterPro" id="IPR003313">
    <property type="entry name" value="AraC-bd"/>
</dbReference>
<keyword evidence="6" id="KW-1185">Reference proteome</keyword>
<keyword evidence="3" id="KW-0804">Transcription</keyword>
<feature type="domain" description="HTH araC/xylS-type" evidence="4">
    <location>
        <begin position="195"/>
        <end position="293"/>
    </location>
</feature>
<dbReference type="Proteomes" id="UP000615455">
    <property type="component" value="Unassembled WGS sequence"/>
</dbReference>
<reference evidence="6" key="1">
    <citation type="journal article" date="2019" name="Int. J. Syst. Evol. Microbiol.">
        <title>The Global Catalogue of Microorganisms (GCM) 10K type strain sequencing project: providing services to taxonomists for standard genome sequencing and annotation.</title>
        <authorList>
            <consortium name="The Broad Institute Genomics Platform"/>
            <consortium name="The Broad Institute Genome Sequencing Center for Infectious Disease"/>
            <person name="Wu L."/>
            <person name="Ma J."/>
        </authorList>
    </citation>
    <scope>NUCLEOTIDE SEQUENCE [LARGE SCALE GENOMIC DNA]</scope>
    <source>
        <strain evidence="6">CGMCC 1.15043</strain>
    </source>
</reference>
<dbReference type="EMBL" id="BMHE01000001">
    <property type="protein sequence ID" value="GGI43986.1"/>
    <property type="molecule type" value="Genomic_DNA"/>
</dbReference>
<dbReference type="PANTHER" id="PTHR43280:SF28">
    <property type="entry name" value="HTH-TYPE TRANSCRIPTIONAL ACTIVATOR RHAS"/>
    <property type="match status" value="1"/>
</dbReference>
<evidence type="ECO:0000256" key="3">
    <source>
        <dbReference type="ARBA" id="ARBA00023163"/>
    </source>
</evidence>
<sequence length="297" mass="34597">MTYPPDLMERTPGWSSSYPIWFYRNHPDNANKDANILYLHWHEHFEIIDMQFGQAVFHIDSRPYEVAAGDLLFIPSGALHVGYSTADEDLEYVAVVFNAALLRVLPPDPAYERYILPYLDGRVHFPAKLPASDELAEPFRRLIRESTAEFEQKRPAYELVIKHNFQLLFTRLSRQYLPDKFADKPVPARHSESFKPLIEYLEAHIAEPLSIEQAAKMVNLNPYHFCKTFKKMTGRTFVDYVNGLRIHEADRLLRETDATVTEIAERIGCGNPNYFTKLYKKYKNYPPSEARRRLLSP</sequence>
<accession>A0ABQ2BRC5</accession>
<dbReference type="Pfam" id="PF02311">
    <property type="entry name" value="AraC_binding"/>
    <property type="match status" value="1"/>
</dbReference>
<comment type="caution">
    <text evidence="5">The sequence shown here is derived from an EMBL/GenBank/DDBJ whole genome shotgun (WGS) entry which is preliminary data.</text>
</comment>
<evidence type="ECO:0000313" key="5">
    <source>
        <dbReference type="EMBL" id="GGI43986.1"/>
    </source>
</evidence>
<evidence type="ECO:0000313" key="6">
    <source>
        <dbReference type="Proteomes" id="UP000615455"/>
    </source>
</evidence>
<dbReference type="InterPro" id="IPR018060">
    <property type="entry name" value="HTH_AraC"/>
</dbReference>
<evidence type="ECO:0000259" key="4">
    <source>
        <dbReference type="PROSITE" id="PS01124"/>
    </source>
</evidence>
<evidence type="ECO:0000256" key="1">
    <source>
        <dbReference type="ARBA" id="ARBA00023015"/>
    </source>
</evidence>
<evidence type="ECO:0000256" key="2">
    <source>
        <dbReference type="ARBA" id="ARBA00023125"/>
    </source>
</evidence>
<keyword evidence="1" id="KW-0805">Transcription regulation</keyword>
<dbReference type="SUPFAM" id="SSF51215">
    <property type="entry name" value="Regulatory protein AraC"/>
    <property type="match status" value="1"/>
</dbReference>
<dbReference type="Pfam" id="PF12833">
    <property type="entry name" value="HTH_18"/>
    <property type="match status" value="1"/>
</dbReference>
<dbReference type="PANTHER" id="PTHR43280">
    <property type="entry name" value="ARAC-FAMILY TRANSCRIPTIONAL REGULATOR"/>
    <property type="match status" value="1"/>
</dbReference>
<dbReference type="InterPro" id="IPR014710">
    <property type="entry name" value="RmlC-like_jellyroll"/>
</dbReference>
<dbReference type="Gene3D" id="1.10.10.60">
    <property type="entry name" value="Homeodomain-like"/>
    <property type="match status" value="2"/>
</dbReference>
<dbReference type="PROSITE" id="PS01124">
    <property type="entry name" value="HTH_ARAC_FAMILY_2"/>
    <property type="match status" value="1"/>
</dbReference>